<feature type="region of interest" description="Disordered" evidence="1">
    <location>
        <begin position="408"/>
        <end position="429"/>
    </location>
</feature>
<feature type="compositionally biased region" description="Polar residues" evidence="1">
    <location>
        <begin position="18"/>
        <end position="33"/>
    </location>
</feature>
<dbReference type="HOGENOM" id="CLU_019656_0_0_1"/>
<dbReference type="GeneID" id="20711589"/>
<evidence type="ECO:0000256" key="1">
    <source>
        <dbReference type="SAM" id="MobiDB-lite"/>
    </source>
</evidence>
<keyword evidence="3" id="KW-1185">Reference proteome</keyword>
<feature type="region of interest" description="Disordered" evidence="1">
    <location>
        <begin position="765"/>
        <end position="836"/>
    </location>
</feature>
<dbReference type="KEGG" id="vda:VDAG_10126"/>
<proteinExistence type="predicted"/>
<organism evidence="2 3">
    <name type="scientific">Verticillium dahliae (strain VdLs.17 / ATCC MYA-4575 / FGSC 10137)</name>
    <name type="common">Verticillium wilt</name>
    <dbReference type="NCBI Taxonomy" id="498257"/>
    <lineage>
        <taxon>Eukaryota</taxon>
        <taxon>Fungi</taxon>
        <taxon>Dikarya</taxon>
        <taxon>Ascomycota</taxon>
        <taxon>Pezizomycotina</taxon>
        <taxon>Sordariomycetes</taxon>
        <taxon>Hypocreomycetidae</taxon>
        <taxon>Glomerellales</taxon>
        <taxon>Plectosphaerellaceae</taxon>
        <taxon>Verticillium</taxon>
    </lineage>
</organism>
<feature type="compositionally biased region" description="Low complexity" evidence="1">
    <location>
        <begin position="552"/>
        <end position="565"/>
    </location>
</feature>
<dbReference type="AlphaFoldDB" id="G2XIZ4"/>
<reference evidence="2 3" key="1">
    <citation type="submission" date="2008-03" db="EMBL/GenBank/DDBJ databases">
        <title>The Genome Sequence of Verticillium dahliae VdLs.17.</title>
        <authorList>
            <consortium name="The Broad Institute Genome Sequencing Platform"/>
            <person name="Ma L.-J.J."/>
            <person name="Klosterman S.J."/>
            <person name="Subbarao K."/>
            <person name="Dobinson K."/>
            <person name="Veronese P."/>
            <person name="Kang S."/>
            <person name="Gold S.E."/>
            <person name="Young S."/>
            <person name="Jaffe D."/>
            <person name="Gnerre S."/>
            <person name="Berlin A."/>
            <person name="Heiman D."/>
            <person name="Hepburn T."/>
            <person name="Sykes S."/>
            <person name="Alvarado L."/>
            <person name="Kodira C.D."/>
            <person name="Lander E."/>
            <person name="Galagan J."/>
            <person name="Nusbaum C."/>
            <person name="Birren B."/>
        </authorList>
    </citation>
    <scope>NUCLEOTIDE SEQUENCE [LARGE SCALE GENOMIC DNA]</scope>
    <source>
        <strain evidence="3">VdLs.17 / ATCC MYA-4575 / FGSC 10137</strain>
    </source>
</reference>
<dbReference type="eggNOG" id="ENOG502RP82">
    <property type="taxonomic scope" value="Eukaryota"/>
</dbReference>
<dbReference type="EMBL" id="DS572726">
    <property type="protein sequence ID" value="EGY20497.1"/>
    <property type="molecule type" value="Genomic_DNA"/>
</dbReference>
<evidence type="ECO:0000313" key="3">
    <source>
        <dbReference type="Proteomes" id="UP000001611"/>
    </source>
</evidence>
<feature type="region of interest" description="Disordered" evidence="1">
    <location>
        <begin position="551"/>
        <end position="585"/>
    </location>
</feature>
<feature type="region of interest" description="Disordered" evidence="1">
    <location>
        <begin position="738"/>
        <end position="757"/>
    </location>
</feature>
<gene>
    <name evidence="2" type="ORF">VDAG_10126</name>
</gene>
<accession>G2XIZ4</accession>
<sequence length="836" mass="92677">MGLLSFLSSRKSFERASRPSSTLQGQAYHATTPSSPPVRGTYPMIRNRAAAASRERLQRPRQQPQPQPRLPSLDSDSDGGAPAPFVPRFRDVDFERPRTAPNVPASLAKPSLQRRRNSLMKAPPVSFRKPRTDSTYSNKTPLISSKHLSGPSLHNNLQAPCAPFSRVRTNSLLTMNTGKGYVDLVDAQSQYVPLHFQTRIKAEGARDYGEDVADRNLGENSFDLTSPQAQAFYALTGTNPCEPPDSYPPPIWTSTFGDNGRPFQPQAPYNYPRSTTRRSSHHDLVNPLLQNPPFQSSSEYPSTNELSTSRLSLHMSQPSRVDRRQSLSSYIPSAPTSPYTETAPRPKSMHKPTRSANQLVSKEQRSSFRSSTSSGLGIYSHLLPLMQPEPPTLSAPFARDSVMLAKTNYSLPSSSKTSKKTHRRRTNDMRYSTREVFRHVDYSGDRDEYPRPSDASLFVSPLRLNNSRNHKTDHGYDSQDESDDWVDRYDLPTAANPPVSLSQYKQPVRAREKSMDGGYQRAKSLGPLHGRIRLDEIYERIPVRTSSLNQWSVSSNTPTISSTSSIRYTRPMSRHTPNTSIDLPVISPKNVSRSLVSRGSNPDDVSSYHTALNSTAHTPIISPVRVDANFNIDDHISSDDDVDADSFISRKEDMGEREQGLLFRNTGYGGDGLQLPGLLDSIPAAPPVAQAVHPMRHSRSAPLAVLTDISSGRRLTLGANMHEQGYATDDAVRDEMPEDARRAAGESATRRPLRPGRRGMKRISALGAINQEESAPKVIGSPIEEEKEEKIDIRAAVRLRKENKAKERAGGKDAHARGRTRTRSLAPVDGRLAGNV</sequence>
<dbReference type="OMA" id="PEFAQYG"/>
<dbReference type="RefSeq" id="XP_009658247.1">
    <property type="nucleotide sequence ID" value="XM_009659952.1"/>
</dbReference>
<feature type="compositionally biased region" description="Polar residues" evidence="1">
    <location>
        <begin position="326"/>
        <end position="340"/>
    </location>
</feature>
<protein>
    <submittedName>
        <fullName evidence="2">Uncharacterized protein</fullName>
    </submittedName>
</protein>
<dbReference type="InParanoid" id="G2XIZ4"/>
<dbReference type="Proteomes" id="UP000001611">
    <property type="component" value="Unassembled WGS sequence"/>
</dbReference>
<name>G2XIZ4_VERDV</name>
<evidence type="ECO:0000313" key="2">
    <source>
        <dbReference type="EMBL" id="EGY20497.1"/>
    </source>
</evidence>
<feature type="compositionally biased region" description="Polar residues" evidence="1">
    <location>
        <begin position="1"/>
        <end position="10"/>
    </location>
</feature>
<dbReference type="OrthoDB" id="5325276at2759"/>
<feature type="compositionally biased region" description="Basic and acidic residues" evidence="1">
    <location>
        <begin position="788"/>
        <end position="816"/>
    </location>
</feature>
<reference evidence="3" key="2">
    <citation type="journal article" date="2011" name="PLoS Pathog.">
        <title>Comparative genomics yields insights into niche adaptation of plant vascular wilt pathogens.</title>
        <authorList>
            <person name="Klosterman S.J."/>
            <person name="Subbarao K.V."/>
            <person name="Kang S."/>
            <person name="Veronese P."/>
            <person name="Gold S.E."/>
            <person name="Thomma B.P.H.J."/>
            <person name="Chen Z."/>
            <person name="Henrissat B."/>
            <person name="Lee Y.-H."/>
            <person name="Park J."/>
            <person name="Garcia-Pedrajas M.D."/>
            <person name="Barbara D.J."/>
            <person name="Anchieta A."/>
            <person name="de Jonge R."/>
            <person name="Santhanam P."/>
            <person name="Maruthachalam K."/>
            <person name="Atallah Z."/>
            <person name="Amyotte S.G."/>
            <person name="Paz Z."/>
            <person name="Inderbitzin P."/>
            <person name="Hayes R.J."/>
            <person name="Heiman D.I."/>
            <person name="Young S."/>
            <person name="Zeng Q."/>
            <person name="Engels R."/>
            <person name="Galagan J."/>
            <person name="Cuomo C.A."/>
            <person name="Dobinson K.F."/>
            <person name="Ma L.-J."/>
        </authorList>
    </citation>
    <scope>NUCLEOTIDE SEQUENCE [LARGE SCALE GENOMIC DNA]</scope>
    <source>
        <strain evidence="3">VdLs.17 / ATCC MYA-4575 / FGSC 10137</strain>
    </source>
</reference>
<feature type="compositionally biased region" description="Polar residues" evidence="1">
    <location>
        <begin position="288"/>
        <end position="319"/>
    </location>
</feature>
<feature type="region of interest" description="Disordered" evidence="1">
    <location>
        <begin position="243"/>
        <end position="373"/>
    </location>
</feature>
<feature type="region of interest" description="Disordered" evidence="1">
    <location>
        <begin position="1"/>
        <end position="87"/>
    </location>
</feature>